<dbReference type="Pfam" id="PF08238">
    <property type="entry name" value="Sel1"/>
    <property type="match status" value="1"/>
</dbReference>
<dbReference type="Proteomes" id="UP001334005">
    <property type="component" value="Unassembled WGS sequence"/>
</dbReference>
<dbReference type="Gene3D" id="1.25.40.10">
    <property type="entry name" value="Tetratricopeptide repeat domain"/>
    <property type="match status" value="1"/>
</dbReference>
<dbReference type="SUPFAM" id="SSF81901">
    <property type="entry name" value="HCP-like"/>
    <property type="match status" value="1"/>
</dbReference>
<dbReference type="SMART" id="SM00671">
    <property type="entry name" value="SEL1"/>
    <property type="match status" value="1"/>
</dbReference>
<dbReference type="InterPro" id="IPR006597">
    <property type="entry name" value="Sel1-like"/>
</dbReference>
<keyword evidence="2" id="KW-1185">Reference proteome</keyword>
<accession>A0ABU8ZB73</accession>
<dbReference type="RefSeq" id="WP_331835637.1">
    <property type="nucleotide sequence ID" value="NZ_JARXNH020000057.1"/>
</dbReference>
<proteinExistence type="predicted"/>
<reference evidence="1 2" key="1">
    <citation type="submission" date="2024-03" db="EMBL/GenBank/DDBJ databases">
        <title>Two novel Raoultella species associated with bleeding cankers of broadleaf hosts, Raoultella scottia sp. nov. and Raoultella lignicola sp. nov.</title>
        <authorList>
            <person name="Brady C.L."/>
        </authorList>
    </citation>
    <scope>NUCLEOTIDE SEQUENCE [LARGE SCALE GENOMIC DNA]</scope>
    <source>
        <strain evidence="1 2">BAC 10a-01-01</strain>
    </source>
</reference>
<protein>
    <submittedName>
        <fullName evidence="1">SEL1-like repeat protein</fullName>
    </submittedName>
</protein>
<organism evidence="1 2">
    <name type="scientific">Raoultella scottii</name>
    <dbReference type="NCBI Taxonomy" id="3040937"/>
    <lineage>
        <taxon>Bacteria</taxon>
        <taxon>Pseudomonadati</taxon>
        <taxon>Pseudomonadota</taxon>
        <taxon>Gammaproteobacteria</taxon>
        <taxon>Enterobacterales</taxon>
        <taxon>Enterobacteriaceae</taxon>
        <taxon>Klebsiella/Raoultella group</taxon>
        <taxon>Raoultella</taxon>
    </lineage>
</organism>
<dbReference type="EMBL" id="JARXNH020000057">
    <property type="protein sequence ID" value="MEK0250682.1"/>
    <property type="molecule type" value="Genomic_DNA"/>
</dbReference>
<gene>
    <name evidence="1" type="ORF">QFI66_021620</name>
</gene>
<sequence length="74" mass="8295">MWVVIAISYIATNDRDSTLSKLKSAGENGNAEAQYALGLMYFYGEMLDVDYEQARAWYEKAAAQKMHSHSSILA</sequence>
<evidence type="ECO:0000313" key="2">
    <source>
        <dbReference type="Proteomes" id="UP001334005"/>
    </source>
</evidence>
<comment type="caution">
    <text evidence="1">The sequence shown here is derived from an EMBL/GenBank/DDBJ whole genome shotgun (WGS) entry which is preliminary data.</text>
</comment>
<name>A0ABU8ZB73_9ENTR</name>
<dbReference type="InterPro" id="IPR011990">
    <property type="entry name" value="TPR-like_helical_dom_sf"/>
</dbReference>
<evidence type="ECO:0000313" key="1">
    <source>
        <dbReference type="EMBL" id="MEK0250682.1"/>
    </source>
</evidence>